<dbReference type="STRING" id="34720.A0A195F2J4"/>
<organism evidence="2 3">
    <name type="scientific">Trachymyrmex septentrionalis</name>
    <dbReference type="NCBI Taxonomy" id="34720"/>
    <lineage>
        <taxon>Eukaryota</taxon>
        <taxon>Metazoa</taxon>
        <taxon>Ecdysozoa</taxon>
        <taxon>Arthropoda</taxon>
        <taxon>Hexapoda</taxon>
        <taxon>Insecta</taxon>
        <taxon>Pterygota</taxon>
        <taxon>Neoptera</taxon>
        <taxon>Endopterygota</taxon>
        <taxon>Hymenoptera</taxon>
        <taxon>Apocrita</taxon>
        <taxon>Aculeata</taxon>
        <taxon>Formicoidea</taxon>
        <taxon>Formicidae</taxon>
        <taxon>Myrmicinae</taxon>
        <taxon>Trachymyrmex</taxon>
    </lineage>
</organism>
<gene>
    <name evidence="2" type="ORF">ALC56_11421</name>
</gene>
<reference evidence="2 3" key="1">
    <citation type="submission" date="2016-03" db="EMBL/GenBank/DDBJ databases">
        <title>Trachymyrmex septentrionalis WGS genome.</title>
        <authorList>
            <person name="Nygaard S."/>
            <person name="Hu H."/>
            <person name="Boomsma J."/>
            <person name="Zhang G."/>
        </authorList>
    </citation>
    <scope>NUCLEOTIDE SEQUENCE [LARGE SCALE GENOMIC DNA]</scope>
    <source>
        <strain evidence="2">Tsep2-gDNA-1</strain>
        <tissue evidence="2">Whole body</tissue>
    </source>
</reference>
<keyword evidence="1" id="KW-0175">Coiled coil</keyword>
<dbReference type="AlphaFoldDB" id="A0A195F2J4"/>
<feature type="coiled-coil region" evidence="1">
    <location>
        <begin position="21"/>
        <end position="76"/>
    </location>
</feature>
<protein>
    <submittedName>
        <fullName evidence="2">Uncharacterized protein</fullName>
    </submittedName>
</protein>
<keyword evidence="3" id="KW-1185">Reference proteome</keyword>
<evidence type="ECO:0000313" key="3">
    <source>
        <dbReference type="Proteomes" id="UP000078541"/>
    </source>
</evidence>
<proteinExistence type="predicted"/>
<dbReference type="EMBL" id="KQ981864">
    <property type="protein sequence ID" value="KYN34314.1"/>
    <property type="molecule type" value="Genomic_DNA"/>
</dbReference>
<evidence type="ECO:0000313" key="2">
    <source>
        <dbReference type="EMBL" id="KYN34314.1"/>
    </source>
</evidence>
<name>A0A195F2J4_9HYME</name>
<dbReference type="Proteomes" id="UP000078541">
    <property type="component" value="Unassembled WGS sequence"/>
</dbReference>
<accession>A0A195F2J4</accession>
<sequence length="87" mass="10338">MSELYGESVNNTKIEEHLEKSMISQDDYKKMKQENEDYRQELYVLRLKLETSDAIVRDLQDSGETLENNFKEYVRQATVLSSEKKEK</sequence>
<evidence type="ECO:0000256" key="1">
    <source>
        <dbReference type="SAM" id="Coils"/>
    </source>
</evidence>